<feature type="non-terminal residue" evidence="9">
    <location>
        <position position="537"/>
    </location>
</feature>
<feature type="domain" description="ABC transmembrane type-1" evidence="8">
    <location>
        <begin position="49"/>
        <end position="256"/>
    </location>
</feature>
<gene>
    <name evidence="9" type="ORF">METZ01_LOCUS64524</name>
</gene>
<feature type="transmembrane region" description="Helical" evidence="7">
    <location>
        <begin position="138"/>
        <end position="159"/>
    </location>
</feature>
<evidence type="ECO:0000256" key="1">
    <source>
        <dbReference type="ARBA" id="ARBA00004651"/>
    </source>
</evidence>
<dbReference type="AlphaFoldDB" id="A0A381T658"/>
<feature type="transmembrane region" description="Helical" evidence="7">
    <location>
        <begin position="48"/>
        <end position="75"/>
    </location>
</feature>
<evidence type="ECO:0000259" key="8">
    <source>
        <dbReference type="PROSITE" id="PS50928"/>
    </source>
</evidence>
<evidence type="ECO:0000256" key="2">
    <source>
        <dbReference type="ARBA" id="ARBA00022448"/>
    </source>
</evidence>
<evidence type="ECO:0000313" key="9">
    <source>
        <dbReference type="EMBL" id="SVA11670.1"/>
    </source>
</evidence>
<dbReference type="PROSITE" id="PS50928">
    <property type="entry name" value="ABC_TM1"/>
    <property type="match status" value="2"/>
</dbReference>
<proteinExistence type="predicted"/>
<dbReference type="EMBL" id="UINC01004086">
    <property type="protein sequence ID" value="SVA11670.1"/>
    <property type="molecule type" value="Genomic_DNA"/>
</dbReference>
<name>A0A381T658_9ZZZZ</name>
<dbReference type="GO" id="GO:0055085">
    <property type="term" value="P:transmembrane transport"/>
    <property type="evidence" value="ECO:0007669"/>
    <property type="project" value="InterPro"/>
</dbReference>
<feature type="transmembrane region" description="Helical" evidence="7">
    <location>
        <begin position="87"/>
        <end position="105"/>
    </location>
</feature>
<evidence type="ECO:0000256" key="5">
    <source>
        <dbReference type="ARBA" id="ARBA00022989"/>
    </source>
</evidence>
<organism evidence="9">
    <name type="scientific">marine metagenome</name>
    <dbReference type="NCBI Taxonomy" id="408172"/>
    <lineage>
        <taxon>unclassified sequences</taxon>
        <taxon>metagenomes</taxon>
        <taxon>ecological metagenomes</taxon>
    </lineage>
</organism>
<dbReference type="PANTHER" id="PTHR30183">
    <property type="entry name" value="MOLYBDENUM TRANSPORT SYSTEM PERMEASE PROTEIN MODB"/>
    <property type="match status" value="1"/>
</dbReference>
<comment type="subcellular location">
    <subcellularLocation>
        <location evidence="1">Cell membrane</location>
        <topology evidence="1">Multi-pass membrane protein</topology>
    </subcellularLocation>
</comment>
<feature type="transmembrane region" description="Helical" evidence="7">
    <location>
        <begin position="449"/>
        <end position="470"/>
    </location>
</feature>
<evidence type="ECO:0000256" key="3">
    <source>
        <dbReference type="ARBA" id="ARBA00022475"/>
    </source>
</evidence>
<feature type="transmembrane region" description="Helical" evidence="7">
    <location>
        <begin position="6"/>
        <end position="27"/>
    </location>
</feature>
<dbReference type="CDD" id="cd06261">
    <property type="entry name" value="TM_PBP2"/>
    <property type="match status" value="2"/>
</dbReference>
<reference evidence="9" key="1">
    <citation type="submission" date="2018-05" db="EMBL/GenBank/DDBJ databases">
        <authorList>
            <person name="Lanie J.A."/>
            <person name="Ng W.-L."/>
            <person name="Kazmierczak K.M."/>
            <person name="Andrzejewski T.M."/>
            <person name="Davidsen T.M."/>
            <person name="Wayne K.J."/>
            <person name="Tettelin H."/>
            <person name="Glass J.I."/>
            <person name="Rusch D."/>
            <person name="Podicherti R."/>
            <person name="Tsui H.-C.T."/>
            <person name="Winkler M.E."/>
        </authorList>
    </citation>
    <scope>NUCLEOTIDE SEQUENCE</scope>
</reference>
<evidence type="ECO:0000256" key="4">
    <source>
        <dbReference type="ARBA" id="ARBA00022692"/>
    </source>
</evidence>
<dbReference type="Pfam" id="PF00528">
    <property type="entry name" value="BPD_transp_1"/>
    <property type="match status" value="1"/>
</dbReference>
<feature type="domain" description="ABC transmembrane type-1" evidence="8">
    <location>
        <begin position="324"/>
        <end position="521"/>
    </location>
</feature>
<feature type="non-terminal residue" evidence="9">
    <location>
        <position position="1"/>
    </location>
</feature>
<accession>A0A381T658</accession>
<keyword evidence="3" id="KW-1003">Cell membrane</keyword>
<feature type="transmembrane region" description="Helical" evidence="7">
    <location>
        <begin position="179"/>
        <end position="200"/>
    </location>
</feature>
<dbReference type="InterPro" id="IPR000515">
    <property type="entry name" value="MetI-like"/>
</dbReference>
<feature type="transmembrane region" description="Helical" evidence="7">
    <location>
        <begin position="235"/>
        <end position="256"/>
    </location>
</feature>
<feature type="transmembrane region" description="Helical" evidence="7">
    <location>
        <begin position="360"/>
        <end position="385"/>
    </location>
</feature>
<keyword evidence="4 7" id="KW-0812">Transmembrane</keyword>
<dbReference type="SUPFAM" id="SSF161098">
    <property type="entry name" value="MetI-like"/>
    <property type="match status" value="2"/>
</dbReference>
<dbReference type="GO" id="GO:0005886">
    <property type="term" value="C:plasma membrane"/>
    <property type="evidence" value="ECO:0007669"/>
    <property type="project" value="UniProtKB-SubCell"/>
</dbReference>
<feature type="transmembrane region" description="Helical" evidence="7">
    <location>
        <begin position="283"/>
        <end position="308"/>
    </location>
</feature>
<feature type="transmembrane region" description="Helical" evidence="7">
    <location>
        <begin position="505"/>
        <end position="525"/>
    </location>
</feature>
<dbReference type="FunFam" id="1.10.3720.10:FF:000088">
    <property type="entry name" value="Iron(III) ABC transporter, permease protein"/>
    <property type="match status" value="1"/>
</dbReference>
<feature type="transmembrane region" description="Helical" evidence="7">
    <location>
        <begin position="328"/>
        <end position="348"/>
    </location>
</feature>
<keyword evidence="6 7" id="KW-0472">Membrane</keyword>
<sequence length="537" mass="59830">LSNWNVWSVSVVVIAFLIIAPVLAIFYSAFLGDTSLWPHLFSTVLPRYIFNTLILMFGVGSLSLIFGVSTAWVITRYNFFGKNVLEWALLLPAAVPTYIIAYTYTDIFEYAGPFQGMLRDFFGWENAQNYWFPNIRSMGGAILVMSAVLYPYIYLMTRASLLTTPISFYQTSSIYGRNTFMHVALPLARPGIVAGLALVLMETISDFGTVDYFALDTLTLGVFNVWLGMNSLSGASQISSVLFIFVVMLLTLEYLARRKQRFHEKSSGQNTMPEEEVRPAGKLICILICLVPLILGFIIPVSILLNFVLKGFAIIDFAEIISTTFSSVFLSLSASIFIMLVSVLMIVVANYKSSSAQRIIIYLSSCGYAFPGTILAVGIVVFVGWLNDLFYFHLSYWAGGFIILIFAYMIRFLAVSSGAIRTGMLRVHPNLMDVSKTMGVGFVTTLRKIIIPLIYTNILIGGILVFVDILKELPITLLLRPFNFETLATYVYQYASDEMLEESSFAAIIIIIAGLGPVIFLNSTIKRISKKKESTTP</sequence>
<feature type="transmembrane region" description="Helical" evidence="7">
    <location>
        <begin position="391"/>
        <end position="414"/>
    </location>
</feature>
<keyword evidence="2" id="KW-0813">Transport</keyword>
<evidence type="ECO:0000256" key="6">
    <source>
        <dbReference type="ARBA" id="ARBA00023136"/>
    </source>
</evidence>
<evidence type="ECO:0000256" key="7">
    <source>
        <dbReference type="SAM" id="Phobius"/>
    </source>
</evidence>
<protein>
    <recommendedName>
        <fullName evidence="8">ABC transmembrane type-1 domain-containing protein</fullName>
    </recommendedName>
</protein>
<dbReference type="Gene3D" id="1.10.3720.10">
    <property type="entry name" value="MetI-like"/>
    <property type="match status" value="2"/>
</dbReference>
<dbReference type="PANTHER" id="PTHR30183:SF2">
    <property type="entry name" value="IRON UTILIZATION PROTEIN"/>
    <property type="match status" value="1"/>
</dbReference>
<keyword evidence="5 7" id="KW-1133">Transmembrane helix</keyword>
<dbReference type="InterPro" id="IPR035906">
    <property type="entry name" value="MetI-like_sf"/>
</dbReference>